<dbReference type="RefSeq" id="YP_007379121.1">
    <property type="nucleotide sequence ID" value="NC_020159.1"/>
</dbReference>
<evidence type="ECO:0000313" key="2">
    <source>
        <dbReference type="EMBL" id="AGC34311.1"/>
    </source>
</evidence>
<dbReference type="GeneID" id="14477180"/>
<name>L7THJ7_9CAUD</name>
<evidence type="ECO:0000256" key="1">
    <source>
        <dbReference type="SAM" id="MobiDB-lite"/>
    </source>
</evidence>
<accession>L7THJ7</accession>
<gene>
    <name evidence="2" type="primary">42</name>
    <name evidence="2" type="ORF">HSTV2_42</name>
</gene>
<keyword evidence="3" id="KW-1185">Reference proteome</keyword>
<organism evidence="2 3">
    <name type="scientific">Halorubrum sodomense tailed virus 2</name>
    <dbReference type="NCBI Taxonomy" id="1262527"/>
    <lineage>
        <taxon>Viruses</taxon>
        <taxon>Duplodnaviria</taxon>
        <taxon>Heunggongvirae</taxon>
        <taxon>Uroviricota</taxon>
        <taxon>Caudoviricetes</taxon>
        <taxon>Thumleimavirales</taxon>
        <taxon>Hafunaviridae</taxon>
        <taxon>Mincapvirus</taxon>
        <taxon>Mincapvirus eilatense</taxon>
        <taxon>Mincapvirus HSTV2</taxon>
    </lineage>
</organism>
<dbReference type="EMBL" id="KC117376">
    <property type="protein sequence ID" value="AGC34311.1"/>
    <property type="molecule type" value="Genomic_DNA"/>
</dbReference>
<feature type="region of interest" description="Disordered" evidence="1">
    <location>
        <begin position="1"/>
        <end position="38"/>
    </location>
</feature>
<sequence length="38" mass="4443">MPTPSSSDERKPYQKIRHPIDDAGQSSLYDFEEEEDED</sequence>
<dbReference type="OrthoDB" id="39322at10239"/>
<protein>
    <submittedName>
        <fullName evidence="2">Uncharacterized protein</fullName>
    </submittedName>
</protein>
<dbReference type="KEGG" id="vg:14477180"/>
<dbReference type="Proteomes" id="UP000011138">
    <property type="component" value="Segment"/>
</dbReference>
<proteinExistence type="predicted"/>
<evidence type="ECO:0000313" key="3">
    <source>
        <dbReference type="Proteomes" id="UP000011138"/>
    </source>
</evidence>
<reference evidence="2 3" key="1">
    <citation type="journal article" date="2013" name="J. Virol.">
        <title>Insights into head-tailed viruses infecting extremely halophilic archaea.</title>
        <authorList>
            <person name="Pietila M.K."/>
            <person name="Laurinmaki P."/>
            <person name="Russell D.A."/>
            <person name="Ko C.C."/>
            <person name="Jacobs-Sera D."/>
            <person name="Butcher S.J."/>
            <person name="Bamford D.H."/>
            <person name="Hendrix R.W."/>
        </authorList>
    </citation>
    <scope>NUCLEOTIDE SEQUENCE [LARGE SCALE GENOMIC DNA]</scope>
</reference>